<sequence>MQDKEEKVLLILGETGTFLVVLVMRITGILYGGLVTMMLWNGIISPTFGLNQLNFFQG</sequence>
<dbReference type="EMBL" id="JABCAG010000208">
    <property type="protein sequence ID" value="NMP60005.1"/>
    <property type="molecule type" value="Genomic_DNA"/>
</dbReference>
<evidence type="ECO:0000313" key="2">
    <source>
        <dbReference type="EMBL" id="NMP60005.1"/>
    </source>
</evidence>
<comment type="caution">
    <text evidence="2">The sequence shown here is derived from an EMBL/GenBank/DDBJ whole genome shotgun (WGS) entry which is preliminary data.</text>
</comment>
<keyword evidence="1" id="KW-0812">Transmembrane</keyword>
<keyword evidence="1" id="KW-0472">Membrane</keyword>
<keyword evidence="1" id="KW-1133">Transmembrane helix</keyword>
<dbReference type="Proteomes" id="UP000557857">
    <property type="component" value="Unassembled WGS sequence"/>
</dbReference>
<accession>A0A848N133</accession>
<organism evidence="2 3">
    <name type="scientific">Enterococcus mundtii</name>
    <dbReference type="NCBI Taxonomy" id="53346"/>
    <lineage>
        <taxon>Bacteria</taxon>
        <taxon>Bacillati</taxon>
        <taxon>Bacillota</taxon>
        <taxon>Bacilli</taxon>
        <taxon>Lactobacillales</taxon>
        <taxon>Enterococcaceae</taxon>
        <taxon>Enterococcus</taxon>
    </lineage>
</organism>
<name>A0A848N133_ENTMU</name>
<feature type="transmembrane region" description="Helical" evidence="1">
    <location>
        <begin position="18"/>
        <end position="40"/>
    </location>
</feature>
<protein>
    <submittedName>
        <fullName evidence="2">Uncharacterized protein</fullName>
    </submittedName>
</protein>
<proteinExistence type="predicted"/>
<feature type="non-terminal residue" evidence="2">
    <location>
        <position position="58"/>
    </location>
</feature>
<gene>
    <name evidence="2" type="ORF">HI921_16445</name>
</gene>
<dbReference type="AlphaFoldDB" id="A0A848N133"/>
<reference evidence="2 3" key="1">
    <citation type="submission" date="2020-04" db="EMBL/GenBank/DDBJ databases">
        <authorList>
            <person name="Abaymova A."/>
            <person name="Teymurazov M."/>
            <person name="Tazyna O."/>
            <person name="Chatushin Y."/>
            <person name="Svetoch E."/>
            <person name="Pereligyn V."/>
            <person name="Pohylenko V."/>
            <person name="Platonov M."/>
            <person name="Kartsev N."/>
            <person name="Skryabin Y."/>
            <person name="Sizova A."/>
            <person name="Solomentsev V."/>
            <person name="Kislichkina A."/>
            <person name="Bogun A."/>
        </authorList>
    </citation>
    <scope>NUCLEOTIDE SEQUENCE [LARGE SCALE GENOMIC DNA]</scope>
    <source>
        <strain evidence="3">SCPM-O-B-8398 (E28)</strain>
    </source>
</reference>
<evidence type="ECO:0000313" key="3">
    <source>
        <dbReference type="Proteomes" id="UP000557857"/>
    </source>
</evidence>
<evidence type="ECO:0000256" key="1">
    <source>
        <dbReference type="SAM" id="Phobius"/>
    </source>
</evidence>